<dbReference type="Pfam" id="PF00069">
    <property type="entry name" value="Pkinase"/>
    <property type="match status" value="1"/>
</dbReference>
<feature type="domain" description="FHA" evidence="9">
    <location>
        <begin position="569"/>
        <end position="632"/>
    </location>
</feature>
<comment type="function">
    <text evidence="4">Controls S-phase checkpoint as well as G1 and G2 DNA damage checkpoints. Phosphorylates proteins on serine, threonine, and tyrosine. Prevents entry into anaphase and mitotic exit after DNA damage via regulation of the Polo kinase CDC5.</text>
</comment>
<evidence type="ECO:0000256" key="2">
    <source>
        <dbReference type="ARBA" id="ARBA00022741"/>
    </source>
</evidence>
<dbReference type="GO" id="GO:0005634">
    <property type="term" value="C:nucleus"/>
    <property type="evidence" value="ECO:0007669"/>
    <property type="project" value="UniProtKB-SubCell"/>
</dbReference>
<dbReference type="GO" id="GO:0006281">
    <property type="term" value="P:DNA repair"/>
    <property type="evidence" value="ECO:0007669"/>
    <property type="project" value="InterPro"/>
</dbReference>
<proteinExistence type="inferred from homology"/>
<organism evidence="11 12">
    <name type="scientific">Zygosaccharomyces bailii (strain CLIB 213 / ATCC 58445 / CBS 680 / BCRC 21525 / NBRC 1098 / NCYC 1416 / NRRL Y-2227)</name>
    <dbReference type="NCBI Taxonomy" id="1333698"/>
    <lineage>
        <taxon>Eukaryota</taxon>
        <taxon>Fungi</taxon>
        <taxon>Dikarya</taxon>
        <taxon>Ascomycota</taxon>
        <taxon>Saccharomycotina</taxon>
        <taxon>Saccharomycetes</taxon>
        <taxon>Saccharomycetales</taxon>
        <taxon>Saccharomycetaceae</taxon>
        <taxon>Zygosaccharomyces</taxon>
    </lineage>
</organism>
<dbReference type="InterPro" id="IPR017441">
    <property type="entry name" value="Protein_kinase_ATP_BS"/>
</dbReference>
<keyword evidence="2 4" id="KW-0547">Nucleotide-binding</keyword>
<dbReference type="SUPFAM" id="SSF49879">
    <property type="entry name" value="SMAD/FHA domain"/>
    <property type="match status" value="2"/>
</dbReference>
<dbReference type="Proteomes" id="UP000019375">
    <property type="component" value="Unassembled WGS sequence"/>
</dbReference>
<dbReference type="GO" id="GO:0000077">
    <property type="term" value="P:DNA damage checkpoint signaling"/>
    <property type="evidence" value="ECO:0007669"/>
    <property type="project" value="InterPro"/>
</dbReference>
<dbReference type="GO" id="GO:0006270">
    <property type="term" value="P:DNA replication initiation"/>
    <property type="evidence" value="ECO:0007669"/>
    <property type="project" value="InterPro"/>
</dbReference>
<feature type="domain" description="FHA" evidence="9">
    <location>
        <begin position="65"/>
        <end position="115"/>
    </location>
</feature>
<comment type="subcellular location">
    <subcellularLocation>
        <location evidence="4">Nucleus</location>
    </subcellularLocation>
</comment>
<keyword evidence="3 4" id="KW-0067">ATP-binding</keyword>
<reference evidence="12" key="1">
    <citation type="journal article" date="2013" name="Genome Announc.">
        <title>Genome sequence of the food spoilage yeast Zygosaccharomyces bailii CLIB 213(T).</title>
        <authorList>
            <person name="Galeote V."/>
            <person name="Bigey F."/>
            <person name="Devillers H."/>
            <person name="Neuveglise C."/>
            <person name="Dequin S."/>
        </authorList>
    </citation>
    <scope>NUCLEOTIDE SEQUENCE [LARGE SCALE GENOMIC DNA]</scope>
    <source>
        <strain evidence="12">CLIB 213 / ATCC 58445 / CBS 680 / CCRC 21525 / NBRC 1098 / NCYC 1416 / NRRL Y-2227</strain>
    </source>
</reference>
<dbReference type="PROSITE" id="PS00107">
    <property type="entry name" value="PROTEIN_KINASE_ATP"/>
    <property type="match status" value="1"/>
</dbReference>
<evidence type="ECO:0000313" key="12">
    <source>
        <dbReference type="Proteomes" id="UP000019375"/>
    </source>
</evidence>
<feature type="binding site" evidence="6">
    <location>
        <begin position="192"/>
        <end position="200"/>
    </location>
    <ligand>
        <name>ATP</name>
        <dbReference type="ChEBI" id="CHEBI:30616"/>
    </ligand>
</feature>
<feature type="domain" description="Protein kinase" evidence="10">
    <location>
        <begin position="186"/>
        <end position="450"/>
    </location>
</feature>
<sequence>MEITQPTQQSTQATQKYLVEKFSQEQIDDDIVCRIICTTGQIPIRDLRADVTGVLNHRDPIKKTWTFGRNSMCDYHLGDITRLSNKHFQILLGEDGNLLLKDTSTNGTWLNGQKVDKDRNQLLSQGDEITVGVGVPADVLTLVVFINERFKQGLDRAKQERLNGKKSSRSDVSTENALQGVFKDFSIKDEVVGQGAFAVVKKAVERSTGKTYAAKIISKRKLMGNLDGVSRELAVLRKLHHPRIVRLKGFYEDQECYYLLMEFVSGGDLMDFVAAHGSVGEDAGREITRQVLEAVAYIHSRGISHRDLKPDNILIEQDDPVLIKITDFGLAKMQGNGTLMKTFCGTLAYVAPEVIAGKNDNTQQEKNEYSSLVDMWSMGCLVYVILTGHLPFSGSTQEQLYKQISRGSYHEGPLKDFRISDEARDFIDSLLQVNPNARATAERALQHPWIKNSSLEQWDGSQVSLSQSLSQQRALESMDDAQYEFIRAQRLMEQQQRRRPPQGFKVPHNAPIRYTQPKVAAPQSLELSHPLDAIRISNKTGGGKFLTFHPLPESRIQKVIKVKQGVNPFFMGRSDDCNCKIEDNRLSRVHSFILKKRHAVGDSLYESPAQGLDDIWYCHSGTNVSYLNNIKMGPGTKILLQNGDEIKIIWDRNNDFTIGFRVELNDTTGLFNNGVAVPPEERHIEQQTEYEKSLVKKLGQIMAHKRGDSDSETASGGQLPKRVHSVSLSQSQTDPTKKVKRAKLDQAAGVQGIPFS</sequence>
<feature type="active site" description="Proton acceptor" evidence="5">
    <location>
        <position position="307"/>
    </location>
</feature>
<keyword evidence="4" id="KW-0829">Tyrosine-protein kinase</keyword>
<evidence type="ECO:0000256" key="1">
    <source>
        <dbReference type="ARBA" id="ARBA00005575"/>
    </source>
</evidence>
<dbReference type="GO" id="GO:0004712">
    <property type="term" value="F:protein serine/threonine/tyrosine kinase activity"/>
    <property type="evidence" value="ECO:0007669"/>
    <property type="project" value="UniProtKB-EC"/>
</dbReference>
<gene>
    <name evidence="11" type="ORF">BN860_03752g</name>
</gene>
<dbReference type="Gene3D" id="2.60.200.20">
    <property type="match status" value="2"/>
</dbReference>
<dbReference type="GO" id="GO:0004713">
    <property type="term" value="F:protein tyrosine kinase activity"/>
    <property type="evidence" value="ECO:0007669"/>
    <property type="project" value="UniProtKB-KW"/>
</dbReference>
<dbReference type="Gene3D" id="3.30.200.20">
    <property type="entry name" value="Phosphorylase Kinase, domain 1"/>
    <property type="match status" value="1"/>
</dbReference>
<evidence type="ECO:0000256" key="5">
    <source>
        <dbReference type="PIRSR" id="PIRSR000661-50"/>
    </source>
</evidence>
<evidence type="ECO:0000259" key="9">
    <source>
        <dbReference type="PROSITE" id="PS50006"/>
    </source>
</evidence>
<keyword evidence="4" id="KW-0539">Nucleus</keyword>
<keyword evidence="12" id="KW-1185">Reference proteome</keyword>
<dbReference type="EMBL" id="HG316462">
    <property type="protein sequence ID" value="CDF91053.1"/>
    <property type="molecule type" value="Genomic_DNA"/>
</dbReference>
<dbReference type="SMART" id="SM00240">
    <property type="entry name" value="FHA"/>
    <property type="match status" value="2"/>
</dbReference>
<dbReference type="EC" id="2.7.12.1" evidence="4"/>
<dbReference type="InterPro" id="IPR008984">
    <property type="entry name" value="SMAD_FHA_dom_sf"/>
</dbReference>
<dbReference type="PROSITE" id="PS00108">
    <property type="entry name" value="PROTEIN_KINASE_ST"/>
    <property type="match status" value="1"/>
</dbReference>
<protein>
    <recommendedName>
        <fullName evidence="4">Serine/threonine-protein kinase RAD53</fullName>
        <ecNumber evidence="4">2.7.12.1</ecNumber>
    </recommendedName>
</protein>
<keyword evidence="4" id="KW-0131">Cell cycle</keyword>
<comment type="similarity">
    <text evidence="1 4">Belongs to the protein kinase superfamily. CAMK Ser/Thr protein kinase family. CHEK2 subfamily.</text>
</comment>
<keyword evidence="4" id="KW-0418">Kinase</keyword>
<dbReference type="FunFam" id="2.60.200.20:FF:000104">
    <property type="entry name" value="Serine/threonine-protein kinase RAD53"/>
    <property type="match status" value="1"/>
</dbReference>
<evidence type="ECO:0000313" key="11">
    <source>
        <dbReference type="EMBL" id="CDF91053.1"/>
    </source>
</evidence>
<dbReference type="FunFam" id="1.10.510.10:FF:000651">
    <property type="entry name" value="Serine/threonine-protein kinase RAD53"/>
    <property type="match status" value="1"/>
</dbReference>
<dbReference type="PROSITE" id="PS50006">
    <property type="entry name" value="FHA_DOMAIN"/>
    <property type="match status" value="2"/>
</dbReference>
<evidence type="ECO:0000256" key="3">
    <source>
        <dbReference type="ARBA" id="ARBA00022840"/>
    </source>
</evidence>
<dbReference type="InterPro" id="IPR016256">
    <property type="entry name" value="Ser/Thr_kinase_Rad53"/>
</dbReference>
<dbReference type="InterPro" id="IPR000719">
    <property type="entry name" value="Prot_kinase_dom"/>
</dbReference>
<dbReference type="OrthoDB" id="10252171at2759"/>
<evidence type="ECO:0000259" key="10">
    <source>
        <dbReference type="PROSITE" id="PS50011"/>
    </source>
</evidence>
<dbReference type="PIRSF" id="PIRSF000661">
    <property type="entry name" value="Ser/Thr_PK_RAD53"/>
    <property type="match status" value="1"/>
</dbReference>
<evidence type="ECO:0000256" key="8">
    <source>
        <dbReference type="SAM" id="MobiDB-lite"/>
    </source>
</evidence>
<keyword evidence="4" id="KW-0723">Serine/threonine-protein kinase</keyword>
<keyword evidence="4" id="KW-0808">Transferase</keyword>
<evidence type="ECO:0000256" key="6">
    <source>
        <dbReference type="PIRSR" id="PIRSR000661-51"/>
    </source>
</evidence>
<dbReference type="Gene3D" id="1.10.510.10">
    <property type="entry name" value="Transferase(Phosphotransferase) domain 1"/>
    <property type="match status" value="1"/>
</dbReference>
<dbReference type="InterPro" id="IPR011009">
    <property type="entry name" value="Kinase-like_dom_sf"/>
</dbReference>
<evidence type="ECO:0000256" key="7">
    <source>
        <dbReference type="PROSITE-ProRule" id="PRU10141"/>
    </source>
</evidence>
<dbReference type="SUPFAM" id="SSF56112">
    <property type="entry name" value="Protein kinase-like (PK-like)"/>
    <property type="match status" value="1"/>
</dbReference>
<dbReference type="Pfam" id="PF00498">
    <property type="entry name" value="FHA"/>
    <property type="match status" value="2"/>
</dbReference>
<feature type="binding site" evidence="6 7">
    <location>
        <position position="215"/>
    </location>
    <ligand>
        <name>ATP</name>
        <dbReference type="ChEBI" id="CHEBI:30616"/>
    </ligand>
</feature>
<keyword evidence="4" id="KW-0227">DNA damage</keyword>
<comment type="catalytic activity">
    <reaction evidence="4">
        <text>L-threonyl-[protein] + ATP = O-phospho-L-threonyl-[protein] + ADP + H(+)</text>
        <dbReference type="Rhea" id="RHEA:46608"/>
        <dbReference type="Rhea" id="RHEA-COMP:11060"/>
        <dbReference type="Rhea" id="RHEA-COMP:11605"/>
        <dbReference type="ChEBI" id="CHEBI:15378"/>
        <dbReference type="ChEBI" id="CHEBI:30013"/>
        <dbReference type="ChEBI" id="CHEBI:30616"/>
        <dbReference type="ChEBI" id="CHEBI:61977"/>
        <dbReference type="ChEBI" id="CHEBI:456216"/>
        <dbReference type="EC" id="2.7.12.1"/>
    </reaction>
</comment>
<name>A0A8J2X9R6_ZYGB2</name>
<dbReference type="InterPro" id="IPR000253">
    <property type="entry name" value="FHA_dom"/>
</dbReference>
<dbReference type="GO" id="GO:0009202">
    <property type="term" value="P:deoxyribonucleoside triphosphate biosynthetic process"/>
    <property type="evidence" value="ECO:0007669"/>
    <property type="project" value="InterPro"/>
</dbReference>
<dbReference type="SMART" id="SM00220">
    <property type="entry name" value="S_TKc"/>
    <property type="match status" value="1"/>
</dbReference>
<accession>A0A8J2X9R6</accession>
<dbReference type="InterPro" id="IPR008271">
    <property type="entry name" value="Ser/Thr_kinase_AS"/>
</dbReference>
<dbReference type="GO" id="GO:0003688">
    <property type="term" value="F:DNA replication origin binding"/>
    <property type="evidence" value="ECO:0007669"/>
    <property type="project" value="InterPro"/>
</dbReference>
<dbReference type="PROSITE" id="PS50011">
    <property type="entry name" value="PROTEIN_KINASE_DOM"/>
    <property type="match status" value="1"/>
</dbReference>
<dbReference type="PANTHER" id="PTHR24347">
    <property type="entry name" value="SERINE/THREONINE-PROTEIN KINASE"/>
    <property type="match status" value="1"/>
</dbReference>
<evidence type="ECO:0000256" key="4">
    <source>
        <dbReference type="PIRNR" id="PIRNR000661"/>
    </source>
</evidence>
<dbReference type="AlphaFoldDB" id="A0A8J2X9R6"/>
<feature type="region of interest" description="Disordered" evidence="8">
    <location>
        <begin position="703"/>
        <end position="756"/>
    </location>
</feature>
<dbReference type="GO" id="GO:0004674">
    <property type="term" value="F:protein serine/threonine kinase activity"/>
    <property type="evidence" value="ECO:0007669"/>
    <property type="project" value="UniProtKB-KW"/>
</dbReference>
<dbReference type="GO" id="GO:0005524">
    <property type="term" value="F:ATP binding"/>
    <property type="evidence" value="ECO:0007669"/>
    <property type="project" value="UniProtKB-UniRule"/>
</dbReference>